<accession>A0A433Q5P4</accession>
<dbReference type="EMBL" id="RBNJ01013960">
    <property type="protein sequence ID" value="RUS25095.1"/>
    <property type="molecule type" value="Genomic_DNA"/>
</dbReference>
<comment type="caution">
    <text evidence="1">The sequence shown here is derived from an EMBL/GenBank/DDBJ whole genome shotgun (WGS) entry which is preliminary data.</text>
</comment>
<evidence type="ECO:0000313" key="2">
    <source>
        <dbReference type="Proteomes" id="UP000274822"/>
    </source>
</evidence>
<proteinExistence type="predicted"/>
<keyword evidence="2" id="KW-1185">Reference proteome</keyword>
<evidence type="ECO:0000313" key="1">
    <source>
        <dbReference type="EMBL" id="RUS25095.1"/>
    </source>
</evidence>
<organism evidence="1 2">
    <name type="scientific">Jimgerdemannia flammicorona</name>
    <dbReference type="NCBI Taxonomy" id="994334"/>
    <lineage>
        <taxon>Eukaryota</taxon>
        <taxon>Fungi</taxon>
        <taxon>Fungi incertae sedis</taxon>
        <taxon>Mucoromycota</taxon>
        <taxon>Mucoromycotina</taxon>
        <taxon>Endogonomycetes</taxon>
        <taxon>Endogonales</taxon>
        <taxon>Endogonaceae</taxon>
        <taxon>Jimgerdemannia</taxon>
    </lineage>
</organism>
<sequence length="101" mass="11509">MVRFCDDLDLAVPQRVVTANVKELQVPVPMRPRVIISTRALPRFRKRRKGFELEGSWGTTGHDVVIYAGVTFRCVSCNFVVRRHLGATRRDLKLARTAEIS</sequence>
<name>A0A433Q5P4_9FUNG</name>
<dbReference type="Proteomes" id="UP000274822">
    <property type="component" value="Unassembled WGS sequence"/>
</dbReference>
<reference evidence="1 2" key="1">
    <citation type="journal article" date="2018" name="New Phytol.">
        <title>Phylogenomics of Endogonaceae and evolution of mycorrhizas within Mucoromycota.</title>
        <authorList>
            <person name="Chang Y."/>
            <person name="Desiro A."/>
            <person name="Na H."/>
            <person name="Sandor L."/>
            <person name="Lipzen A."/>
            <person name="Clum A."/>
            <person name="Barry K."/>
            <person name="Grigoriev I.V."/>
            <person name="Martin F.M."/>
            <person name="Stajich J.E."/>
            <person name="Smith M.E."/>
            <person name="Bonito G."/>
            <person name="Spatafora J.W."/>
        </authorList>
    </citation>
    <scope>NUCLEOTIDE SEQUENCE [LARGE SCALE GENOMIC DNA]</scope>
    <source>
        <strain evidence="1 2">AD002</strain>
    </source>
</reference>
<protein>
    <submittedName>
        <fullName evidence="1">Uncharacterized protein</fullName>
    </submittedName>
</protein>
<dbReference type="AlphaFoldDB" id="A0A433Q5P4"/>
<gene>
    <name evidence="1" type="ORF">BC938DRAFT_472631</name>
</gene>